<reference evidence="3 4" key="1">
    <citation type="submission" date="2015-03" db="EMBL/GenBank/DDBJ databases">
        <title>Genome sequencing of Methylobacterium tarhaniae DSM 25844.</title>
        <authorList>
            <person name="Chaudhry V."/>
            <person name="Patil P.B."/>
        </authorList>
    </citation>
    <scope>NUCLEOTIDE SEQUENCE [LARGE SCALE GENOMIC DNA]</scope>
    <source>
        <strain evidence="3 4">DSM 25844</strain>
    </source>
</reference>
<dbReference type="PATRIC" id="fig|1187852.3.peg.4516"/>
<dbReference type="RefSeq" id="WP_048449984.1">
    <property type="nucleotide sequence ID" value="NZ_LABZ01000033.1"/>
</dbReference>
<feature type="chain" id="PRO_5005282016" description="Photosystem reaction center subunit H" evidence="2">
    <location>
        <begin position="25"/>
        <end position="146"/>
    </location>
</feature>
<evidence type="ECO:0000313" key="3">
    <source>
        <dbReference type="EMBL" id="KMO43897.1"/>
    </source>
</evidence>
<gene>
    <name evidence="3" type="ORF">VQ03_06120</name>
</gene>
<evidence type="ECO:0000256" key="1">
    <source>
        <dbReference type="SAM" id="MobiDB-lite"/>
    </source>
</evidence>
<evidence type="ECO:0000256" key="2">
    <source>
        <dbReference type="SAM" id="SignalP"/>
    </source>
</evidence>
<dbReference type="EMBL" id="LABZ01000033">
    <property type="protein sequence ID" value="KMO43897.1"/>
    <property type="molecule type" value="Genomic_DNA"/>
</dbReference>
<protein>
    <recommendedName>
        <fullName evidence="5">Photosystem reaction center subunit H</fullName>
    </recommendedName>
</protein>
<dbReference type="Proteomes" id="UP000036449">
    <property type="component" value="Unassembled WGS sequence"/>
</dbReference>
<sequence>MRPPFVLSGLLALALAGHALTAGAKDAPAPTPAAQASPAPSPACDIVGLRLEDVIATSPELQRSANEQTVRDLRTLRDAAVVLDAYKHPQVCAQVLAVLRGLAANPERAIDQSGDTDEEKAEAVEKARTPKTPERSPEKTPETKAK</sequence>
<keyword evidence="2" id="KW-0732">Signal</keyword>
<organism evidence="3 4">
    <name type="scientific">Methylobacterium tarhaniae</name>
    <dbReference type="NCBI Taxonomy" id="1187852"/>
    <lineage>
        <taxon>Bacteria</taxon>
        <taxon>Pseudomonadati</taxon>
        <taxon>Pseudomonadota</taxon>
        <taxon>Alphaproteobacteria</taxon>
        <taxon>Hyphomicrobiales</taxon>
        <taxon>Methylobacteriaceae</taxon>
        <taxon>Methylobacterium</taxon>
    </lineage>
</organism>
<comment type="caution">
    <text evidence="3">The sequence shown here is derived from an EMBL/GenBank/DDBJ whole genome shotgun (WGS) entry which is preliminary data.</text>
</comment>
<dbReference type="AlphaFoldDB" id="A0A0J6TDF5"/>
<evidence type="ECO:0008006" key="5">
    <source>
        <dbReference type="Google" id="ProtNLM"/>
    </source>
</evidence>
<accession>A0A0J6TDF5</accession>
<name>A0A0J6TDF5_9HYPH</name>
<keyword evidence="4" id="KW-1185">Reference proteome</keyword>
<feature type="region of interest" description="Disordered" evidence="1">
    <location>
        <begin position="106"/>
        <end position="146"/>
    </location>
</feature>
<proteinExistence type="predicted"/>
<feature type="compositionally biased region" description="Basic and acidic residues" evidence="1">
    <location>
        <begin position="121"/>
        <end position="146"/>
    </location>
</feature>
<evidence type="ECO:0000313" key="4">
    <source>
        <dbReference type="Proteomes" id="UP000036449"/>
    </source>
</evidence>
<feature type="signal peptide" evidence="2">
    <location>
        <begin position="1"/>
        <end position="24"/>
    </location>
</feature>